<sequence>MNSSNSPVMVNLEIGDQLTSISCGHVMVELIKFIAYQRLQIPYSYQWLKQVVNKKKLCEEEPLKESFQSERHFRAASNALENLDFILKSIQKEISGPSIPEEVCIALGATPVTCKEVYRVLLPVVCHKPQCHSTLIANDQKIQRNVFRTLVTSEKLSQVFFNQLSPTNLYVFIKKKLLNNQDNILDNDNFVFSSGCRIPRSCKIIVIDLRTKKLDNVACCNDFTIFGEVISQNLENLCLEESSEREDKYNEIESTDDIRWYQSSYIMKGFKDCVVNGSSITNSWLNS</sequence>
<dbReference type="FunCoup" id="A0A7E5W1W6">
    <property type="interactions" value="432"/>
</dbReference>
<dbReference type="Proteomes" id="UP000322000">
    <property type="component" value="Chromosome 11"/>
</dbReference>
<organism evidence="1 2">
    <name type="scientific">Trichoplusia ni</name>
    <name type="common">Cabbage looper</name>
    <dbReference type="NCBI Taxonomy" id="7111"/>
    <lineage>
        <taxon>Eukaryota</taxon>
        <taxon>Metazoa</taxon>
        <taxon>Ecdysozoa</taxon>
        <taxon>Arthropoda</taxon>
        <taxon>Hexapoda</taxon>
        <taxon>Insecta</taxon>
        <taxon>Pterygota</taxon>
        <taxon>Neoptera</taxon>
        <taxon>Endopterygota</taxon>
        <taxon>Lepidoptera</taxon>
        <taxon>Glossata</taxon>
        <taxon>Ditrysia</taxon>
        <taxon>Noctuoidea</taxon>
        <taxon>Noctuidae</taxon>
        <taxon>Plusiinae</taxon>
        <taxon>Trichoplusia</taxon>
    </lineage>
</organism>
<dbReference type="AlphaFoldDB" id="A0A7E5W1W6"/>
<proteinExistence type="predicted"/>
<dbReference type="InterPro" id="IPR009511">
    <property type="entry name" value="MAD1/Cdc20-bound-Mad2-bd"/>
</dbReference>
<accession>A0A7E5W1W6</accession>
<evidence type="ECO:0000313" key="1">
    <source>
        <dbReference type="Proteomes" id="UP000322000"/>
    </source>
</evidence>
<dbReference type="RefSeq" id="XP_026734276.1">
    <property type="nucleotide sequence ID" value="XM_026878475.1"/>
</dbReference>
<gene>
    <name evidence="2" type="primary">LOC113498471</name>
</gene>
<keyword evidence="1" id="KW-1185">Reference proteome</keyword>
<dbReference type="Pfam" id="PF06581">
    <property type="entry name" value="p31comet"/>
    <property type="match status" value="1"/>
</dbReference>
<name>A0A7E5W1W6_TRINI</name>
<dbReference type="OrthoDB" id="6334764at2759"/>
<dbReference type="GO" id="GO:0007096">
    <property type="term" value="P:regulation of exit from mitosis"/>
    <property type="evidence" value="ECO:0007669"/>
    <property type="project" value="InterPro"/>
</dbReference>
<dbReference type="GO" id="GO:0005634">
    <property type="term" value="C:nucleus"/>
    <property type="evidence" value="ECO:0007669"/>
    <property type="project" value="InterPro"/>
</dbReference>
<dbReference type="KEGG" id="tnl:113498471"/>
<dbReference type="Gene3D" id="3.30.900.20">
    <property type="match status" value="1"/>
</dbReference>
<evidence type="ECO:0000313" key="2">
    <source>
        <dbReference type="RefSeq" id="XP_026734276.1"/>
    </source>
</evidence>
<protein>
    <submittedName>
        <fullName evidence="2">Uncharacterized protein LOC113498471</fullName>
    </submittedName>
</protein>
<dbReference type="InterPro" id="IPR053729">
    <property type="entry name" value="MAD2L1BP_domain_sf"/>
</dbReference>
<reference evidence="2" key="1">
    <citation type="submission" date="2025-08" db="UniProtKB">
        <authorList>
            <consortium name="RefSeq"/>
        </authorList>
    </citation>
    <scope>IDENTIFICATION</scope>
</reference>
<dbReference type="InParanoid" id="A0A7E5W1W6"/>
<dbReference type="PANTHER" id="PTHR15681:SF1">
    <property type="entry name" value="MAD2L1-BINDING PROTEIN"/>
    <property type="match status" value="1"/>
</dbReference>
<dbReference type="PANTHER" id="PTHR15681">
    <property type="entry name" value="MAD2L1-BINDING PROTEIN"/>
    <property type="match status" value="1"/>
</dbReference>
<dbReference type="GeneID" id="113498471"/>